<dbReference type="AlphaFoldDB" id="A0A976FMY9"/>
<comment type="caution">
    <text evidence="2">The sequence shown here is derived from an EMBL/GenBank/DDBJ whole genome shotgun (WGS) entry which is preliminary data.</text>
</comment>
<evidence type="ECO:0000313" key="3">
    <source>
        <dbReference type="Proteomes" id="UP000294530"/>
    </source>
</evidence>
<feature type="compositionally biased region" description="Polar residues" evidence="1">
    <location>
        <begin position="185"/>
        <end position="202"/>
    </location>
</feature>
<protein>
    <submittedName>
        <fullName evidence="2">Uncharacterized protein</fullName>
    </submittedName>
</protein>
<evidence type="ECO:0000256" key="1">
    <source>
        <dbReference type="SAM" id="MobiDB-lite"/>
    </source>
</evidence>
<dbReference type="GeneID" id="94348139"/>
<proteinExistence type="predicted"/>
<dbReference type="RefSeq" id="XP_067818983.1">
    <property type="nucleotide sequence ID" value="XM_067962468.1"/>
</dbReference>
<accession>A0A976FMY9</accession>
<reference evidence="2 3" key="1">
    <citation type="journal article" date="2021" name="Genome Biol.">
        <title>AFLAP: assembly-free linkage analysis pipeline using k-mers from genome sequencing data.</title>
        <authorList>
            <person name="Fletcher K."/>
            <person name="Zhang L."/>
            <person name="Gil J."/>
            <person name="Han R."/>
            <person name="Cavanaugh K."/>
            <person name="Michelmore R."/>
        </authorList>
    </citation>
    <scope>NUCLEOTIDE SEQUENCE [LARGE SCALE GENOMIC DNA]</scope>
    <source>
        <strain evidence="2 3">SF5</strain>
    </source>
</reference>
<gene>
    <name evidence="2" type="ORF">CCR75_004382</name>
</gene>
<feature type="region of interest" description="Disordered" evidence="1">
    <location>
        <begin position="185"/>
        <end position="223"/>
    </location>
</feature>
<dbReference type="EMBL" id="SHOA02000002">
    <property type="protein sequence ID" value="TDH69484.1"/>
    <property type="molecule type" value="Genomic_DNA"/>
</dbReference>
<dbReference type="Proteomes" id="UP000294530">
    <property type="component" value="Unassembled WGS sequence"/>
</dbReference>
<evidence type="ECO:0000313" key="2">
    <source>
        <dbReference type="EMBL" id="TDH69484.1"/>
    </source>
</evidence>
<organism evidence="2 3">
    <name type="scientific">Bremia lactucae</name>
    <name type="common">Lettuce downy mildew</name>
    <dbReference type="NCBI Taxonomy" id="4779"/>
    <lineage>
        <taxon>Eukaryota</taxon>
        <taxon>Sar</taxon>
        <taxon>Stramenopiles</taxon>
        <taxon>Oomycota</taxon>
        <taxon>Peronosporomycetes</taxon>
        <taxon>Peronosporales</taxon>
        <taxon>Peronosporaceae</taxon>
        <taxon>Bremia</taxon>
    </lineage>
</organism>
<keyword evidence="3" id="KW-1185">Reference proteome</keyword>
<dbReference type="KEGG" id="blac:94348139"/>
<sequence>MVAADVAASGTDRINAIWGLLDSETVHLELKHEIYLLLTSRDPTRHDELLTLLTQTTLSRSLADQQRLATVLREDATAATEQGILKEYHLSPTNLNSWQLQLRGLRQSNTTRTTSSPRADGLLLAESNTSDSLTIPGGLYPAPPEDSIVDATHPPITTSQCTALAVFGLAGDSTLLLTETSLDTRNQSSTARTRGFSHSSTAIDDEGQTDQNSQAQVVLKRPK</sequence>
<name>A0A976FMY9_BRELC</name>